<organism evidence="2">
    <name type="scientific">uncultured Nocardioides sp</name>
    <dbReference type="NCBI Taxonomy" id="198441"/>
    <lineage>
        <taxon>Bacteria</taxon>
        <taxon>Bacillati</taxon>
        <taxon>Actinomycetota</taxon>
        <taxon>Actinomycetes</taxon>
        <taxon>Propionibacteriales</taxon>
        <taxon>Nocardioidaceae</taxon>
        <taxon>Nocardioides</taxon>
        <taxon>environmental samples</taxon>
    </lineage>
</organism>
<feature type="compositionally biased region" description="Basic residues" evidence="1">
    <location>
        <begin position="241"/>
        <end position="251"/>
    </location>
</feature>
<feature type="compositionally biased region" description="Basic residues" evidence="1">
    <location>
        <begin position="11"/>
        <end position="20"/>
    </location>
</feature>
<feature type="compositionally biased region" description="Basic and acidic residues" evidence="1">
    <location>
        <begin position="56"/>
        <end position="66"/>
    </location>
</feature>
<keyword evidence="2" id="KW-0456">Lyase</keyword>
<gene>
    <name evidence="2" type="ORF">AVDCRST_MAG60-1911</name>
</gene>
<feature type="compositionally biased region" description="Basic and acidic residues" evidence="1">
    <location>
        <begin position="27"/>
        <end position="40"/>
    </location>
</feature>
<dbReference type="AlphaFoldDB" id="A0A6J4NU93"/>
<feature type="non-terminal residue" evidence="2">
    <location>
        <position position="269"/>
    </location>
</feature>
<reference evidence="2" key="1">
    <citation type="submission" date="2020-02" db="EMBL/GenBank/DDBJ databases">
        <authorList>
            <person name="Meier V. D."/>
        </authorList>
    </citation>
    <scope>NUCLEOTIDE SEQUENCE</scope>
    <source>
        <strain evidence="2">AVDCRST_MAG60</strain>
    </source>
</reference>
<dbReference type="EMBL" id="CADCUN010000203">
    <property type="protein sequence ID" value="CAA9397644.1"/>
    <property type="molecule type" value="Genomic_DNA"/>
</dbReference>
<dbReference type="EC" id="4.2.1.20" evidence="2"/>
<name>A0A6J4NU93_9ACTN</name>
<feature type="compositionally biased region" description="Low complexity" evidence="1">
    <location>
        <begin position="147"/>
        <end position="159"/>
    </location>
</feature>
<accession>A0A6J4NU93</accession>
<feature type="compositionally biased region" description="Basic residues" evidence="1">
    <location>
        <begin position="129"/>
        <end position="146"/>
    </location>
</feature>
<feature type="compositionally biased region" description="Basic residues" evidence="1">
    <location>
        <begin position="41"/>
        <end position="51"/>
    </location>
</feature>
<feature type="region of interest" description="Disordered" evidence="1">
    <location>
        <begin position="1"/>
        <end position="269"/>
    </location>
</feature>
<feature type="compositionally biased region" description="Basic residues" evidence="1">
    <location>
        <begin position="191"/>
        <end position="230"/>
    </location>
</feature>
<sequence>ERDLEGGLRQGARRGPRGPRRLPAGRVPERGRLHPRDAAHGRGRLRRHRGRAALQRPRDGRSDHPGRRPARPRRRRPDPGRPAGRRGGRRGGGPHPGDDLLEPGRALRRGALGRGPRRRRRSGDDHPRPHARPRRRVGRGGRRPRPRQGLPRRAQLDPGPGRDDDGRLPGLRLRHRRHGGHGCPDDDVRPRRAPRRAGAGHHRPADRRRPRRQHRRPGRRGGGLRRRRDRRLGDRPDAPRPPRRRGGRARRAAGPGRGPRRRGTAWPSV</sequence>
<feature type="compositionally biased region" description="Basic and acidic residues" evidence="1">
    <location>
        <begin position="231"/>
        <end position="240"/>
    </location>
</feature>
<dbReference type="GO" id="GO:0004834">
    <property type="term" value="F:tryptophan synthase activity"/>
    <property type="evidence" value="ECO:0007669"/>
    <property type="project" value="UniProtKB-EC"/>
</dbReference>
<evidence type="ECO:0000313" key="2">
    <source>
        <dbReference type="EMBL" id="CAA9397644.1"/>
    </source>
</evidence>
<feature type="compositionally biased region" description="Basic residues" evidence="1">
    <location>
        <begin position="67"/>
        <end position="76"/>
    </location>
</feature>
<evidence type="ECO:0000256" key="1">
    <source>
        <dbReference type="SAM" id="MobiDB-lite"/>
    </source>
</evidence>
<protein>
    <submittedName>
        <fullName evidence="2">Tryptophan synthase alpha chain</fullName>
        <ecNumber evidence="2">4.2.1.20</ecNumber>
    </submittedName>
</protein>
<proteinExistence type="predicted"/>
<feature type="non-terminal residue" evidence="2">
    <location>
        <position position="1"/>
    </location>
</feature>